<keyword evidence="3" id="KW-0804">Transcription</keyword>
<accession>A0A0G3EGF2</accession>
<evidence type="ECO:0000313" key="5">
    <source>
        <dbReference type="EMBL" id="AKJ65546.1"/>
    </source>
</evidence>
<dbReference type="OrthoDB" id="9790639at2"/>
<dbReference type="EMBL" id="CP010904">
    <property type="protein sequence ID" value="AKJ65546.1"/>
    <property type="molecule type" value="Genomic_DNA"/>
</dbReference>
<dbReference type="AlphaFoldDB" id="A0A0G3EGF2"/>
<keyword evidence="2" id="KW-0805">Transcription regulation</keyword>
<dbReference type="Gene3D" id="3.30.70.940">
    <property type="entry name" value="NusG, N-terminal domain"/>
    <property type="match status" value="1"/>
</dbReference>
<evidence type="ECO:0000313" key="6">
    <source>
        <dbReference type="Proteomes" id="UP000035268"/>
    </source>
</evidence>
<evidence type="ECO:0000256" key="1">
    <source>
        <dbReference type="ARBA" id="ARBA00022814"/>
    </source>
</evidence>
<keyword evidence="6" id="KW-1185">Reference proteome</keyword>
<evidence type="ECO:0000256" key="2">
    <source>
        <dbReference type="ARBA" id="ARBA00023015"/>
    </source>
</evidence>
<evidence type="ECO:0000259" key="4">
    <source>
        <dbReference type="Pfam" id="PF02357"/>
    </source>
</evidence>
<dbReference type="GO" id="GO:0006354">
    <property type="term" value="P:DNA-templated transcription elongation"/>
    <property type="evidence" value="ECO:0007669"/>
    <property type="project" value="InterPro"/>
</dbReference>
<dbReference type="InterPro" id="IPR036735">
    <property type="entry name" value="NGN_dom_sf"/>
</dbReference>
<dbReference type="PANTHER" id="PTHR30265">
    <property type="entry name" value="RHO-INTERACTING TRANSCRIPTION TERMINATION FACTOR NUSG"/>
    <property type="match status" value="1"/>
</dbReference>
<dbReference type="GO" id="GO:0031564">
    <property type="term" value="P:transcription antitermination"/>
    <property type="evidence" value="ECO:0007669"/>
    <property type="project" value="UniProtKB-KW"/>
</dbReference>
<proteinExistence type="predicted"/>
<dbReference type="PANTHER" id="PTHR30265:SF4">
    <property type="entry name" value="KOW MOTIF FAMILY PROTEIN, EXPRESSED"/>
    <property type="match status" value="1"/>
</dbReference>
<evidence type="ECO:0000256" key="3">
    <source>
        <dbReference type="ARBA" id="ARBA00023163"/>
    </source>
</evidence>
<sequence>MKGMEDMKAGMEGKERRWYCVRTQTRREGIAGKILKERGFEVFGPQMRFRKKTVRGPVWFQEALFPGYVFAHFDRRHEWRGVGYAPGVRGLVHFGEQTPDIPEEFIQDLRRDLGVDETAVIEDLPRPGEEVTICEGRLQGLRVRVTNVMSATRRVQVLLEMLGRTIELEFDARAVSTDDRHPLERRRG</sequence>
<dbReference type="InterPro" id="IPR043425">
    <property type="entry name" value="NusG-like"/>
</dbReference>
<dbReference type="SUPFAM" id="SSF50104">
    <property type="entry name" value="Translation proteins SH3-like domain"/>
    <property type="match status" value="1"/>
</dbReference>
<dbReference type="KEGG" id="vbl:L21SP4_02320"/>
<organism evidence="5 6">
    <name type="scientific">Kiritimatiella glycovorans</name>
    <dbReference type="NCBI Taxonomy" id="1307763"/>
    <lineage>
        <taxon>Bacteria</taxon>
        <taxon>Pseudomonadati</taxon>
        <taxon>Kiritimatiellota</taxon>
        <taxon>Kiritimatiellia</taxon>
        <taxon>Kiritimatiellales</taxon>
        <taxon>Kiritimatiellaceae</taxon>
        <taxon>Kiritimatiella</taxon>
    </lineage>
</organism>
<reference evidence="5 6" key="2">
    <citation type="journal article" date="2016" name="ISME J.">
        <title>Characterization of the first cultured representative of Verrucomicrobia subdivision 5 indicates the proposal of a novel phylum.</title>
        <authorList>
            <person name="Spring S."/>
            <person name="Bunk B."/>
            <person name="Sproer C."/>
            <person name="Schumann P."/>
            <person name="Rohde M."/>
            <person name="Tindall B.J."/>
            <person name="Klenk H.P."/>
        </authorList>
    </citation>
    <scope>NUCLEOTIDE SEQUENCE [LARGE SCALE GENOMIC DNA]</scope>
    <source>
        <strain evidence="5 6">L21-Fru-AB</strain>
    </source>
</reference>
<reference evidence="6" key="1">
    <citation type="submission" date="2015-02" db="EMBL/GenBank/DDBJ databases">
        <title>Description and complete genome sequence of the first cultured representative of the subdivision 5 of the Verrucomicrobia phylum.</title>
        <authorList>
            <person name="Spring S."/>
            <person name="Bunk B."/>
            <person name="Sproer C."/>
            <person name="Klenk H.-P."/>
        </authorList>
    </citation>
    <scope>NUCLEOTIDE SEQUENCE [LARGE SCALE GENOMIC DNA]</scope>
    <source>
        <strain evidence="6">L21-Fru-AB</strain>
    </source>
</reference>
<dbReference type="Proteomes" id="UP000035268">
    <property type="component" value="Chromosome"/>
</dbReference>
<dbReference type="InterPro" id="IPR008991">
    <property type="entry name" value="Translation_prot_SH3-like_sf"/>
</dbReference>
<dbReference type="InterPro" id="IPR006645">
    <property type="entry name" value="NGN-like_dom"/>
</dbReference>
<name>A0A0G3EGF2_9BACT</name>
<keyword evidence="1" id="KW-0889">Transcription antitermination</keyword>
<dbReference type="Pfam" id="PF02357">
    <property type="entry name" value="NusG"/>
    <property type="match status" value="1"/>
</dbReference>
<feature type="domain" description="NusG-like N-terminal" evidence="4">
    <location>
        <begin position="17"/>
        <end position="109"/>
    </location>
</feature>
<dbReference type="SUPFAM" id="SSF82679">
    <property type="entry name" value="N-utilization substance G protein NusG, N-terminal domain"/>
    <property type="match status" value="1"/>
</dbReference>
<protein>
    <submittedName>
        <fullName evidence="5">Transcriptional activator RfaH</fullName>
    </submittedName>
</protein>
<gene>
    <name evidence="5" type="ORF">L21SP4_02320</name>
</gene>
<dbReference type="STRING" id="1307763.L21SP4_02320"/>
<dbReference type="RefSeq" id="WP_052882761.1">
    <property type="nucleotide sequence ID" value="NZ_CP010904.1"/>
</dbReference>